<organism evidence="2 3">
    <name type="scientific">Electrophorus voltai</name>
    <dbReference type="NCBI Taxonomy" id="2609070"/>
    <lineage>
        <taxon>Eukaryota</taxon>
        <taxon>Metazoa</taxon>
        <taxon>Chordata</taxon>
        <taxon>Craniata</taxon>
        <taxon>Vertebrata</taxon>
        <taxon>Euteleostomi</taxon>
        <taxon>Actinopterygii</taxon>
        <taxon>Neopterygii</taxon>
        <taxon>Teleostei</taxon>
        <taxon>Ostariophysi</taxon>
        <taxon>Gymnotiformes</taxon>
        <taxon>Gymnotoidei</taxon>
        <taxon>Gymnotidae</taxon>
        <taxon>Electrophorus</taxon>
    </lineage>
</organism>
<name>A0AAD8ZI57_9TELE</name>
<gene>
    <name evidence="2" type="ORF">P4O66_006866</name>
</gene>
<proteinExistence type="predicted"/>
<feature type="region of interest" description="Disordered" evidence="1">
    <location>
        <begin position="130"/>
        <end position="151"/>
    </location>
</feature>
<protein>
    <submittedName>
        <fullName evidence="2">Uncharacterized protein</fullName>
    </submittedName>
</protein>
<feature type="non-terminal residue" evidence="2">
    <location>
        <position position="1"/>
    </location>
</feature>
<feature type="region of interest" description="Disordered" evidence="1">
    <location>
        <begin position="287"/>
        <end position="307"/>
    </location>
</feature>
<dbReference type="Proteomes" id="UP001239994">
    <property type="component" value="Unassembled WGS sequence"/>
</dbReference>
<evidence type="ECO:0000313" key="2">
    <source>
        <dbReference type="EMBL" id="KAK1798566.1"/>
    </source>
</evidence>
<reference evidence="2" key="1">
    <citation type="submission" date="2023-03" db="EMBL/GenBank/DDBJ databases">
        <title>Electrophorus voltai genome.</title>
        <authorList>
            <person name="Bian C."/>
        </authorList>
    </citation>
    <scope>NUCLEOTIDE SEQUENCE</scope>
    <source>
        <strain evidence="2">CB-2022</strain>
        <tissue evidence="2">Muscle</tissue>
    </source>
</reference>
<evidence type="ECO:0000313" key="3">
    <source>
        <dbReference type="Proteomes" id="UP001239994"/>
    </source>
</evidence>
<sequence length="307" mass="33351">ECNGRASVRCIVFRSLRFSNPHTTQRGTLDYSLWRSWIISRLCCPLSRDRKPLVLPSLMVAPSEYDGEDQSVGRFVIQCRIYVQYLTCPNPPELLKVLFMKTCLRATRPARGVRDDTAWLDRSLAREMTPPGQIRSPAREMTSPSQTQSPAREMTPSVLFLFQSLVQETPLWWLPGLFSLPKRSLNLFLFLVESVPVGAPQDLPAAPLTGAAAPPDLLELLPLTATTTPPELLPLTAAAVSLDLLNPPLTGAATPLDLLDSPLNVTATPPGPLLLIAASLDPPVPGVEEATPHVPAPRAGPVPVVAL</sequence>
<dbReference type="EMBL" id="JAROKS010000012">
    <property type="protein sequence ID" value="KAK1798566.1"/>
    <property type="molecule type" value="Genomic_DNA"/>
</dbReference>
<keyword evidence="3" id="KW-1185">Reference proteome</keyword>
<dbReference type="AlphaFoldDB" id="A0AAD8ZI57"/>
<evidence type="ECO:0000256" key="1">
    <source>
        <dbReference type="SAM" id="MobiDB-lite"/>
    </source>
</evidence>
<comment type="caution">
    <text evidence="2">The sequence shown here is derived from an EMBL/GenBank/DDBJ whole genome shotgun (WGS) entry which is preliminary data.</text>
</comment>
<accession>A0AAD8ZI57</accession>